<accession>A0A0A0KVP2</accession>
<sequence>MLSMLKLEVMIIKVGYCRIIFLLEQGRLMMSGCIFFVFSPERNDDFSPDLQAPVKDFKTLQLDPNSDIAPLVLHRLFPPLLFLRFFFHFLFQVADSLEI</sequence>
<gene>
    <name evidence="1" type="ORF">Csa_5G637770</name>
</gene>
<reference evidence="1 2" key="3">
    <citation type="journal article" date="2010" name="BMC Genomics">
        <title>Transcriptome sequencing and comparative analysis of cucumber flowers with different sex types.</title>
        <authorList>
            <person name="Guo S."/>
            <person name="Zheng Y."/>
            <person name="Joung J.G."/>
            <person name="Liu S."/>
            <person name="Zhang Z."/>
            <person name="Crasta O.R."/>
            <person name="Sobral B.W."/>
            <person name="Xu Y."/>
            <person name="Huang S."/>
            <person name="Fei Z."/>
        </authorList>
    </citation>
    <scope>NUCLEOTIDE SEQUENCE [LARGE SCALE GENOMIC DNA]</scope>
    <source>
        <strain evidence="2">cv. 9930</strain>
    </source>
</reference>
<reference evidence="1 2" key="4">
    <citation type="journal article" date="2011" name="BMC Genomics">
        <title>RNA-Seq improves annotation of protein-coding genes in the cucumber genome.</title>
        <authorList>
            <person name="Li Z."/>
            <person name="Zhang Z."/>
            <person name="Yan P."/>
            <person name="Huang S."/>
            <person name="Fei Z."/>
            <person name="Lin K."/>
        </authorList>
    </citation>
    <scope>NUCLEOTIDE SEQUENCE [LARGE SCALE GENOMIC DNA]</scope>
    <source>
        <strain evidence="2">cv. 9930</strain>
    </source>
</reference>
<dbReference type="EMBL" id="CM002926">
    <property type="protein sequence ID" value="KGN52487.1"/>
    <property type="molecule type" value="Genomic_DNA"/>
</dbReference>
<organism evidence="1 2">
    <name type="scientific">Cucumis sativus</name>
    <name type="common">Cucumber</name>
    <dbReference type="NCBI Taxonomy" id="3659"/>
    <lineage>
        <taxon>Eukaryota</taxon>
        <taxon>Viridiplantae</taxon>
        <taxon>Streptophyta</taxon>
        <taxon>Embryophyta</taxon>
        <taxon>Tracheophyta</taxon>
        <taxon>Spermatophyta</taxon>
        <taxon>Magnoliopsida</taxon>
        <taxon>eudicotyledons</taxon>
        <taxon>Gunneridae</taxon>
        <taxon>Pentapetalae</taxon>
        <taxon>rosids</taxon>
        <taxon>fabids</taxon>
        <taxon>Cucurbitales</taxon>
        <taxon>Cucurbitaceae</taxon>
        <taxon>Benincaseae</taxon>
        <taxon>Cucumis</taxon>
    </lineage>
</organism>
<evidence type="ECO:0000313" key="2">
    <source>
        <dbReference type="Proteomes" id="UP000029981"/>
    </source>
</evidence>
<dbReference type="Proteomes" id="UP000029981">
    <property type="component" value="Chromosome 5"/>
</dbReference>
<dbReference type="Gramene" id="KGN52487">
    <property type="protein sequence ID" value="KGN52487"/>
    <property type="gene ID" value="Csa_5G637770"/>
</dbReference>
<keyword evidence="2" id="KW-1185">Reference proteome</keyword>
<evidence type="ECO:0000313" key="1">
    <source>
        <dbReference type="EMBL" id="KGN52487.1"/>
    </source>
</evidence>
<proteinExistence type="predicted"/>
<reference evidence="1 2" key="1">
    <citation type="journal article" date="2009" name="Nat. Genet.">
        <title>The genome of the cucumber, Cucumis sativus L.</title>
        <authorList>
            <person name="Huang S."/>
            <person name="Li R."/>
            <person name="Zhang Z."/>
            <person name="Li L."/>
            <person name="Gu X."/>
            <person name="Fan W."/>
            <person name="Lucas W.J."/>
            <person name="Wang X."/>
            <person name="Xie B."/>
            <person name="Ni P."/>
            <person name="Ren Y."/>
            <person name="Zhu H."/>
            <person name="Li J."/>
            <person name="Lin K."/>
            <person name="Jin W."/>
            <person name="Fei Z."/>
            <person name="Li G."/>
            <person name="Staub J."/>
            <person name="Kilian A."/>
            <person name="van der Vossen E.A."/>
            <person name="Wu Y."/>
            <person name="Guo J."/>
            <person name="He J."/>
            <person name="Jia Z."/>
            <person name="Ren Y."/>
            <person name="Tian G."/>
            <person name="Lu Y."/>
            <person name="Ruan J."/>
            <person name="Qian W."/>
            <person name="Wang M."/>
            <person name="Huang Q."/>
            <person name="Li B."/>
            <person name="Xuan Z."/>
            <person name="Cao J."/>
            <person name="Asan"/>
            <person name="Wu Z."/>
            <person name="Zhang J."/>
            <person name="Cai Q."/>
            <person name="Bai Y."/>
            <person name="Zhao B."/>
            <person name="Han Y."/>
            <person name="Li Y."/>
            <person name="Li X."/>
            <person name="Wang S."/>
            <person name="Shi Q."/>
            <person name="Liu S."/>
            <person name="Cho W.K."/>
            <person name="Kim J.Y."/>
            <person name="Xu Y."/>
            <person name="Heller-Uszynska K."/>
            <person name="Miao H."/>
            <person name="Cheng Z."/>
            <person name="Zhang S."/>
            <person name="Wu J."/>
            <person name="Yang Y."/>
            <person name="Kang H."/>
            <person name="Li M."/>
            <person name="Liang H."/>
            <person name="Ren X."/>
            <person name="Shi Z."/>
            <person name="Wen M."/>
            <person name="Jian M."/>
            <person name="Yang H."/>
            <person name="Zhang G."/>
            <person name="Yang Z."/>
            <person name="Chen R."/>
            <person name="Liu S."/>
            <person name="Li J."/>
            <person name="Ma L."/>
            <person name="Liu H."/>
            <person name="Zhou Y."/>
            <person name="Zhao J."/>
            <person name="Fang X."/>
            <person name="Li G."/>
            <person name="Fang L."/>
            <person name="Li Y."/>
            <person name="Liu D."/>
            <person name="Zheng H."/>
            <person name="Zhang Y."/>
            <person name="Qin N."/>
            <person name="Li Z."/>
            <person name="Yang G."/>
            <person name="Yang S."/>
            <person name="Bolund L."/>
            <person name="Kristiansen K."/>
            <person name="Zheng H."/>
            <person name="Li S."/>
            <person name="Zhang X."/>
            <person name="Yang H."/>
            <person name="Wang J."/>
            <person name="Sun R."/>
            <person name="Zhang B."/>
            <person name="Jiang S."/>
            <person name="Wang J."/>
            <person name="Du Y."/>
            <person name="Li S."/>
        </authorList>
    </citation>
    <scope>NUCLEOTIDE SEQUENCE [LARGE SCALE GENOMIC DNA]</scope>
    <source>
        <strain evidence="2">cv. 9930</strain>
    </source>
</reference>
<dbReference type="AlphaFoldDB" id="A0A0A0KVP2"/>
<name>A0A0A0KVP2_CUCSA</name>
<protein>
    <submittedName>
        <fullName evidence="1">Uncharacterized protein</fullName>
    </submittedName>
</protein>
<reference evidence="1 2" key="2">
    <citation type="journal article" date="2009" name="PLoS ONE">
        <title>An integrated genetic and cytogenetic map of the cucumber genome.</title>
        <authorList>
            <person name="Ren Y."/>
            <person name="Zhang Z."/>
            <person name="Liu J."/>
            <person name="Staub J.E."/>
            <person name="Han Y."/>
            <person name="Cheng Z."/>
            <person name="Li X."/>
            <person name="Lu J."/>
            <person name="Miao H."/>
            <person name="Kang H."/>
            <person name="Xie B."/>
            <person name="Gu X."/>
            <person name="Wang X."/>
            <person name="Du Y."/>
            <person name="Jin W."/>
            <person name="Huang S."/>
        </authorList>
    </citation>
    <scope>NUCLEOTIDE SEQUENCE [LARGE SCALE GENOMIC DNA]</scope>
    <source>
        <strain evidence="2">cv. 9930</strain>
    </source>
</reference>